<comment type="caution">
    <text evidence="7">The sequence shown here is derived from an EMBL/GenBank/DDBJ whole genome shotgun (WGS) entry which is preliminary data.</text>
</comment>
<dbReference type="Gene3D" id="3.30.420.10">
    <property type="entry name" value="Ribonuclease H-like superfamily/Ribonuclease H"/>
    <property type="match status" value="1"/>
</dbReference>
<evidence type="ECO:0000256" key="4">
    <source>
        <dbReference type="ARBA" id="ARBA00022839"/>
    </source>
</evidence>
<organism evidence="7 8">
    <name type="scientific">Dillenia turbinata</name>
    <dbReference type="NCBI Taxonomy" id="194707"/>
    <lineage>
        <taxon>Eukaryota</taxon>
        <taxon>Viridiplantae</taxon>
        <taxon>Streptophyta</taxon>
        <taxon>Embryophyta</taxon>
        <taxon>Tracheophyta</taxon>
        <taxon>Spermatophyta</taxon>
        <taxon>Magnoliopsida</taxon>
        <taxon>eudicotyledons</taxon>
        <taxon>Gunneridae</taxon>
        <taxon>Pentapetalae</taxon>
        <taxon>Dilleniales</taxon>
        <taxon>Dilleniaceae</taxon>
        <taxon>Dillenia</taxon>
    </lineage>
</organism>
<accession>A0AAN8UW13</accession>
<dbReference type="Pfam" id="PF00929">
    <property type="entry name" value="RNase_T"/>
    <property type="match status" value="1"/>
</dbReference>
<evidence type="ECO:0000313" key="8">
    <source>
        <dbReference type="Proteomes" id="UP001370490"/>
    </source>
</evidence>
<comment type="cofactor">
    <cofactor evidence="1">
        <name>Mg(2+)</name>
        <dbReference type="ChEBI" id="CHEBI:18420"/>
    </cofactor>
</comment>
<evidence type="ECO:0000259" key="6">
    <source>
        <dbReference type="SMART" id="SM00479"/>
    </source>
</evidence>
<reference evidence="7 8" key="1">
    <citation type="submission" date="2023-12" db="EMBL/GenBank/DDBJ databases">
        <title>A high-quality genome assembly for Dillenia turbinata (Dilleniales).</title>
        <authorList>
            <person name="Chanderbali A."/>
        </authorList>
    </citation>
    <scope>NUCLEOTIDE SEQUENCE [LARGE SCALE GENOMIC DNA]</scope>
    <source>
        <strain evidence="7">LSX21</strain>
        <tissue evidence="7">Leaf</tissue>
    </source>
</reference>
<dbReference type="FunFam" id="3.30.420.10:FF:000040">
    <property type="entry name" value="Exonuclease family protein"/>
    <property type="match status" value="1"/>
</dbReference>
<evidence type="ECO:0000313" key="7">
    <source>
        <dbReference type="EMBL" id="KAK6924113.1"/>
    </source>
</evidence>
<gene>
    <name evidence="7" type="ORF">RJ641_010313</name>
</gene>
<keyword evidence="2" id="KW-0479">Metal-binding</keyword>
<keyword evidence="8" id="KW-1185">Reference proteome</keyword>
<protein>
    <submittedName>
        <fullName evidence="7">Exonuclease, RNase T/DNA polymerase III</fullName>
    </submittedName>
</protein>
<evidence type="ECO:0000256" key="3">
    <source>
        <dbReference type="ARBA" id="ARBA00022801"/>
    </source>
</evidence>
<dbReference type="AlphaFoldDB" id="A0AAN8UW13"/>
<dbReference type="InterPro" id="IPR012337">
    <property type="entry name" value="RNaseH-like_sf"/>
</dbReference>
<sequence length="295" mass="33231">MNNDDDYNVSENLKTEQLLSQVTKYHMATSHAHQEKTSTQIVFFDLETTVPHKPGERFWILEFGAIVVCPQKLVELESYCTLIRPNDLSMVATSSSREDGITRKAVKNAPCFEDVADRIFSILHGKIWAGHNIQRFDCVRLKEAFAEIGRPCPVPVAMIDSLGVLTEKFGRRAGNMKMATLANYFGLGQQKHRSLDDVRMNLEVLKHCATVLFLESSIPSAIQNKWYATPSVTTRSRSTLKLPCRDQSTRKISTISLGCHKPVPYITRGSLSKMTEKVRSIAINSLLKHSHALLR</sequence>
<dbReference type="GO" id="GO:0008408">
    <property type="term" value="F:3'-5' exonuclease activity"/>
    <property type="evidence" value="ECO:0007669"/>
    <property type="project" value="TreeGrafter"/>
</dbReference>
<keyword evidence="5" id="KW-0460">Magnesium</keyword>
<keyword evidence="4 7" id="KW-0269">Exonuclease</keyword>
<evidence type="ECO:0000256" key="2">
    <source>
        <dbReference type="ARBA" id="ARBA00022723"/>
    </source>
</evidence>
<dbReference type="Proteomes" id="UP001370490">
    <property type="component" value="Unassembled WGS sequence"/>
</dbReference>
<dbReference type="InterPro" id="IPR036397">
    <property type="entry name" value="RNaseH_sf"/>
</dbReference>
<dbReference type="CDD" id="cd06127">
    <property type="entry name" value="DEDDh"/>
    <property type="match status" value="1"/>
</dbReference>
<name>A0AAN8UW13_9MAGN</name>
<proteinExistence type="predicted"/>
<dbReference type="InterPro" id="IPR013520">
    <property type="entry name" value="Ribonucl_H"/>
</dbReference>
<feature type="domain" description="Exonuclease" evidence="6">
    <location>
        <begin position="40"/>
        <end position="214"/>
    </location>
</feature>
<evidence type="ECO:0000256" key="5">
    <source>
        <dbReference type="ARBA" id="ARBA00022842"/>
    </source>
</evidence>
<keyword evidence="4 7" id="KW-0540">Nuclease</keyword>
<dbReference type="GO" id="GO:0046872">
    <property type="term" value="F:metal ion binding"/>
    <property type="evidence" value="ECO:0007669"/>
    <property type="project" value="UniProtKB-KW"/>
</dbReference>
<keyword evidence="3" id="KW-0378">Hydrolase</keyword>
<evidence type="ECO:0000256" key="1">
    <source>
        <dbReference type="ARBA" id="ARBA00001946"/>
    </source>
</evidence>
<dbReference type="EMBL" id="JBAMMX010000017">
    <property type="protein sequence ID" value="KAK6924113.1"/>
    <property type="molecule type" value="Genomic_DNA"/>
</dbReference>
<dbReference type="SUPFAM" id="SSF53098">
    <property type="entry name" value="Ribonuclease H-like"/>
    <property type="match status" value="1"/>
</dbReference>
<dbReference type="PANTHER" id="PTHR30231">
    <property type="entry name" value="DNA POLYMERASE III SUBUNIT EPSILON"/>
    <property type="match status" value="1"/>
</dbReference>
<dbReference type="GO" id="GO:0003676">
    <property type="term" value="F:nucleic acid binding"/>
    <property type="evidence" value="ECO:0007669"/>
    <property type="project" value="InterPro"/>
</dbReference>
<dbReference type="SMART" id="SM00479">
    <property type="entry name" value="EXOIII"/>
    <property type="match status" value="1"/>
</dbReference>
<dbReference type="PANTHER" id="PTHR30231:SF26">
    <property type="entry name" value="PROTEIN NEN4"/>
    <property type="match status" value="1"/>
</dbReference>